<name>A0A0R0D9W8_9GAMM</name>
<proteinExistence type="predicted"/>
<protein>
    <recommendedName>
        <fullName evidence="3">DUF2845 domain-containing protein</fullName>
    </recommendedName>
</protein>
<comment type="caution">
    <text evidence="1">The sequence shown here is derived from an EMBL/GenBank/DDBJ whole genome shotgun (WGS) entry which is preliminary data.</text>
</comment>
<dbReference type="PATRIC" id="fig|517011.3.peg.537"/>
<reference evidence="1 2" key="1">
    <citation type="submission" date="2015-05" db="EMBL/GenBank/DDBJ databases">
        <title>Genome sequencing and analysis of members of genus Stenotrophomonas.</title>
        <authorList>
            <person name="Patil P.P."/>
            <person name="Midha S."/>
            <person name="Patil P.B."/>
        </authorList>
    </citation>
    <scope>NUCLEOTIDE SEQUENCE [LARGE SCALE GENOMIC DNA]</scope>
    <source>
        <strain evidence="1 2">DSM 21508</strain>
    </source>
</reference>
<dbReference type="AlphaFoldDB" id="A0A0R0D9W8"/>
<dbReference type="EMBL" id="LDJK01000014">
    <property type="protein sequence ID" value="KRG75330.1"/>
    <property type="molecule type" value="Genomic_DNA"/>
</dbReference>
<gene>
    <name evidence="1" type="ORF">ABB28_05335</name>
</gene>
<organism evidence="1 2">
    <name type="scientific">Stenotrophomonas chelatiphaga</name>
    <dbReference type="NCBI Taxonomy" id="517011"/>
    <lineage>
        <taxon>Bacteria</taxon>
        <taxon>Pseudomonadati</taxon>
        <taxon>Pseudomonadota</taxon>
        <taxon>Gammaproteobacteria</taxon>
        <taxon>Lysobacterales</taxon>
        <taxon>Lysobacteraceae</taxon>
        <taxon>Stenotrophomonas</taxon>
    </lineage>
</organism>
<evidence type="ECO:0000313" key="2">
    <source>
        <dbReference type="Proteomes" id="UP000051386"/>
    </source>
</evidence>
<evidence type="ECO:0008006" key="3">
    <source>
        <dbReference type="Google" id="ProtNLM"/>
    </source>
</evidence>
<sequence>MLVLCLVAGSAMAGGSARFGNKLVSTGDAAGKVTQVAGRPDRVIQLETDFSGNIGERWEYYKAQKTIHIIFRDGKVTEVNELYN</sequence>
<dbReference type="Proteomes" id="UP000051386">
    <property type="component" value="Unassembled WGS sequence"/>
</dbReference>
<accession>A0A0R0D9W8</accession>
<evidence type="ECO:0000313" key="1">
    <source>
        <dbReference type="EMBL" id="KRG75330.1"/>
    </source>
</evidence>
<keyword evidence="2" id="KW-1185">Reference proteome</keyword>